<comment type="subunit">
    <text evidence="5">The basic unit is a heterodimer which dimerizes to form tetramers. The heterotetramers trimerize; 6 large subunits form a core ring with 6 small subunits projecting outwards.</text>
</comment>
<evidence type="ECO:0000256" key="1">
    <source>
        <dbReference type="ARBA" id="ARBA00022628"/>
    </source>
</evidence>
<comment type="caution">
    <text evidence="6">The sequence shown here is derived from an EMBL/GenBank/DDBJ whole genome shotgun (WGS) entry which is preliminary data.</text>
</comment>
<dbReference type="Proteomes" id="UP000542776">
    <property type="component" value="Unassembled WGS sequence"/>
</dbReference>
<comment type="pathway">
    <text evidence="5">Amine and polyamine degradation; ethanolamine degradation.</text>
</comment>
<accession>A0A7W6EH48</accession>
<comment type="catalytic activity">
    <reaction evidence="5">
        <text>ethanolamine = acetaldehyde + NH4(+)</text>
        <dbReference type="Rhea" id="RHEA:15313"/>
        <dbReference type="ChEBI" id="CHEBI:15343"/>
        <dbReference type="ChEBI" id="CHEBI:28938"/>
        <dbReference type="ChEBI" id="CHEBI:57603"/>
        <dbReference type="EC" id="4.3.1.7"/>
    </reaction>
</comment>
<gene>
    <name evidence="5" type="primary">eutC</name>
    <name evidence="6" type="ORF">GGR04_001802</name>
</gene>
<dbReference type="GO" id="GO:0006520">
    <property type="term" value="P:amino acid metabolic process"/>
    <property type="evidence" value="ECO:0007669"/>
    <property type="project" value="InterPro"/>
</dbReference>
<dbReference type="GO" id="GO:0008851">
    <property type="term" value="F:ethanolamine ammonia-lyase activity"/>
    <property type="evidence" value="ECO:0007669"/>
    <property type="project" value="UniProtKB-UniRule"/>
</dbReference>
<keyword evidence="4 5" id="KW-1283">Bacterial microcompartment</keyword>
<dbReference type="PANTHER" id="PTHR39330:SF1">
    <property type="entry name" value="ETHANOLAMINE AMMONIA-LYASE SMALL SUBUNIT"/>
    <property type="match status" value="1"/>
</dbReference>
<comment type="function">
    <text evidence="5">Catalyzes the deamination of various vicinal amino-alcohols to oxo compounds. Allows this organism to utilize ethanolamine as the sole source of nitrogen and carbon in the presence of external vitamin B12.</text>
</comment>
<dbReference type="Pfam" id="PF05985">
    <property type="entry name" value="EutC"/>
    <property type="match status" value="1"/>
</dbReference>
<dbReference type="PANTHER" id="PTHR39330">
    <property type="entry name" value="ETHANOLAMINE AMMONIA-LYASE LIGHT CHAIN"/>
    <property type="match status" value="1"/>
</dbReference>
<dbReference type="InterPro" id="IPR042251">
    <property type="entry name" value="EutC_C"/>
</dbReference>
<keyword evidence="1 5" id="KW-0846">Cobalamin</keyword>
<dbReference type="GO" id="GO:0046336">
    <property type="term" value="P:ethanolamine catabolic process"/>
    <property type="evidence" value="ECO:0007669"/>
    <property type="project" value="UniProtKB-UniRule"/>
</dbReference>
<protein>
    <recommendedName>
        <fullName evidence="5">Ethanolamine ammonia-lyase small subunit</fullName>
        <shortName evidence="5">EAL small subunit</shortName>
        <ecNumber evidence="5">4.3.1.7</ecNumber>
    </recommendedName>
</protein>
<name>A0A7W6EH48_9HYPH</name>
<dbReference type="InterPro" id="IPR042255">
    <property type="entry name" value="EutC_N"/>
</dbReference>
<organism evidence="6 7">
    <name type="scientific">Aureimonas pseudogalii</name>
    <dbReference type="NCBI Taxonomy" id="1744844"/>
    <lineage>
        <taxon>Bacteria</taxon>
        <taxon>Pseudomonadati</taxon>
        <taxon>Pseudomonadota</taxon>
        <taxon>Alphaproteobacteria</taxon>
        <taxon>Hyphomicrobiales</taxon>
        <taxon>Aurantimonadaceae</taxon>
        <taxon>Aureimonas</taxon>
    </lineage>
</organism>
<dbReference type="HAMAP" id="MF_00601">
    <property type="entry name" value="EutC"/>
    <property type="match status" value="1"/>
</dbReference>
<dbReference type="RefSeq" id="WP_183199502.1">
    <property type="nucleotide sequence ID" value="NZ_JACIEK010000003.1"/>
</dbReference>
<evidence type="ECO:0000313" key="6">
    <source>
        <dbReference type="EMBL" id="MBB3997964.1"/>
    </source>
</evidence>
<evidence type="ECO:0000313" key="7">
    <source>
        <dbReference type="Proteomes" id="UP000542776"/>
    </source>
</evidence>
<dbReference type="Gene3D" id="1.10.30.40">
    <property type="entry name" value="Ethanolamine ammonia-lyase light chain (EutC), N-terminal domain"/>
    <property type="match status" value="1"/>
</dbReference>
<feature type="binding site" evidence="5">
    <location>
        <position position="154"/>
    </location>
    <ligand>
        <name>adenosylcob(III)alamin</name>
        <dbReference type="ChEBI" id="CHEBI:18408"/>
    </ligand>
</feature>
<dbReference type="GO" id="GO:0031419">
    <property type="term" value="F:cobalamin binding"/>
    <property type="evidence" value="ECO:0007669"/>
    <property type="project" value="UniProtKB-UniRule"/>
</dbReference>
<dbReference type="Gene3D" id="3.40.50.11240">
    <property type="entry name" value="Ethanolamine ammonia-lyase light chain (EutC)"/>
    <property type="match status" value="1"/>
</dbReference>
<dbReference type="AlphaFoldDB" id="A0A7W6EH48"/>
<evidence type="ECO:0000256" key="5">
    <source>
        <dbReference type="HAMAP-Rule" id="MF_00601"/>
    </source>
</evidence>
<sequence length="258" mass="26958">MSDPKPPGPIDPWGPLRLATTARIGLGRRGDAMPLQSVLEFQAAHAKARDAVHAPLDVEALAAALGGHEVLTLASEAPDRATYLRRPDLGRRLSPTSIETLANAETGFDIAFVVADGLSATAVAQNAAPLLHAAVRRLGDLRIAPVVVATQARVALGDDVGAALGARLVAVLIGERPGLSVAESLGIYLTFDPLRGRRDSERNCISNVHSLGGLSYEQAADKLAWLVREALKRGVTGVALKEDEGATRIDGASAPVLE</sequence>
<keyword evidence="7" id="KW-1185">Reference proteome</keyword>
<comment type="similarity">
    <text evidence="5">Belongs to the EutC family.</text>
</comment>
<evidence type="ECO:0000256" key="4">
    <source>
        <dbReference type="ARBA" id="ARBA00024446"/>
    </source>
</evidence>
<evidence type="ECO:0000256" key="3">
    <source>
        <dbReference type="ARBA" id="ARBA00023285"/>
    </source>
</evidence>
<dbReference type="NCBIfam" id="NF003971">
    <property type="entry name" value="PRK05465.1"/>
    <property type="match status" value="1"/>
</dbReference>
<dbReference type="EMBL" id="JACIEK010000003">
    <property type="protein sequence ID" value="MBB3997964.1"/>
    <property type="molecule type" value="Genomic_DNA"/>
</dbReference>
<dbReference type="GO" id="GO:0009350">
    <property type="term" value="C:ethanolamine ammonia-lyase complex"/>
    <property type="evidence" value="ECO:0007669"/>
    <property type="project" value="UniProtKB-UniRule"/>
</dbReference>
<dbReference type="GO" id="GO:0031471">
    <property type="term" value="C:ethanolamine degradation polyhedral organelle"/>
    <property type="evidence" value="ECO:0007669"/>
    <property type="project" value="UniProtKB-UniRule"/>
</dbReference>
<dbReference type="EC" id="4.3.1.7" evidence="5"/>
<proteinExistence type="inferred from homology"/>
<keyword evidence="3 5" id="KW-0170">Cobalt</keyword>
<dbReference type="InterPro" id="IPR009246">
    <property type="entry name" value="EutC"/>
</dbReference>
<evidence type="ECO:0000256" key="2">
    <source>
        <dbReference type="ARBA" id="ARBA00023239"/>
    </source>
</evidence>
<dbReference type="PIRSF" id="PIRSF018982">
    <property type="entry name" value="EutC"/>
    <property type="match status" value="1"/>
</dbReference>
<dbReference type="UniPathway" id="UPA00560"/>
<comment type="subcellular location">
    <subcellularLocation>
        <location evidence="5">Bacterial microcompartment</location>
    </subcellularLocation>
</comment>
<keyword evidence="2 5" id="KW-0456">Lyase</keyword>
<comment type="cofactor">
    <cofactor evidence="5">
        <name>adenosylcob(III)alamin</name>
        <dbReference type="ChEBI" id="CHEBI:18408"/>
    </cofactor>
    <text evidence="5">Binds between the large and small subunits.</text>
</comment>
<feature type="binding site" evidence="5">
    <location>
        <position position="204"/>
    </location>
    <ligand>
        <name>adenosylcob(III)alamin</name>
        <dbReference type="ChEBI" id="CHEBI:18408"/>
    </ligand>
</feature>
<feature type="binding site" evidence="5">
    <location>
        <position position="175"/>
    </location>
    <ligand>
        <name>adenosylcob(III)alamin</name>
        <dbReference type="ChEBI" id="CHEBI:18408"/>
    </ligand>
</feature>
<reference evidence="6 7" key="1">
    <citation type="submission" date="2020-08" db="EMBL/GenBank/DDBJ databases">
        <title>Genomic Encyclopedia of Type Strains, Phase IV (KMG-IV): sequencing the most valuable type-strain genomes for metagenomic binning, comparative biology and taxonomic classification.</title>
        <authorList>
            <person name="Goeker M."/>
        </authorList>
    </citation>
    <scope>NUCLEOTIDE SEQUENCE [LARGE SCALE GENOMIC DNA]</scope>
    <source>
        <strain evidence="6 7">DSM 102238</strain>
    </source>
</reference>